<sequence>MTTATSKSNSSTATSNSANSNAAQVEAPFTEKATEAAHHAVDALSTRAASAEHSVRQGASSSAQTLSEKQAIARAKINEYSGKTRKLASENPLATAGIAFAAGMLVTALIRRK</sequence>
<feature type="region of interest" description="Disordered" evidence="1">
    <location>
        <begin position="1"/>
        <end position="68"/>
    </location>
</feature>
<reference evidence="3 5" key="1">
    <citation type="submission" date="2015-09" db="EMBL/GenBank/DDBJ databases">
        <title>Draft Genome Sequence of Pseudoalteromonas lipolytica UCD-48B.</title>
        <authorList>
            <person name="Krusor M."/>
            <person name="Coil D.A."/>
            <person name="Lang J.M."/>
            <person name="Eisen J.A."/>
            <person name="Alexiev A."/>
        </authorList>
    </citation>
    <scope>NUCLEOTIDE SEQUENCE [LARGE SCALE GENOMIC DNA]</scope>
    <source>
        <strain evidence="3 5">UCD-48B</strain>
    </source>
</reference>
<accession>A0A0P7D5F3</accession>
<evidence type="ECO:0000313" key="4">
    <source>
        <dbReference type="EMBL" id="MEJ6495720.1"/>
    </source>
</evidence>
<dbReference type="EMBL" id="LJTC01000005">
    <property type="protein sequence ID" value="KPM83825.1"/>
    <property type="molecule type" value="Genomic_DNA"/>
</dbReference>
<dbReference type="PATRIC" id="fig|570156.3.peg.2924"/>
<keyword evidence="2" id="KW-0472">Membrane</keyword>
<keyword evidence="6" id="KW-1185">Reference proteome</keyword>
<feature type="compositionally biased region" description="Low complexity" evidence="1">
    <location>
        <begin position="1"/>
        <end position="23"/>
    </location>
</feature>
<name>A0A0P7D5F3_9GAMM</name>
<dbReference type="AlphaFoldDB" id="A0A0P7D5F3"/>
<evidence type="ECO:0000313" key="5">
    <source>
        <dbReference type="Proteomes" id="UP000050378"/>
    </source>
</evidence>
<keyword evidence="2" id="KW-1133">Transmembrane helix</keyword>
<protein>
    <submittedName>
        <fullName evidence="4">DUF883 domain-containing protein</fullName>
    </submittedName>
</protein>
<gene>
    <name evidence="3" type="ORF">AOG27_09280</name>
    <name evidence="4" type="ORF">PQI24_06740</name>
</gene>
<dbReference type="OrthoDB" id="5771927at2"/>
<reference evidence="4 6" key="2">
    <citation type="submission" date="2023-01" db="EMBL/GenBank/DDBJ databases">
        <title>Trichodesmium-associated heterotrophic epibiont bacteria.</title>
        <authorList>
            <person name="Cleveland C.S."/>
            <person name="Webb E.A."/>
        </authorList>
    </citation>
    <scope>NUCLEOTIDE SEQUENCE [LARGE SCALE GENOMIC DNA]</scope>
    <source>
        <strain evidence="4 6">USCH2</strain>
    </source>
</reference>
<evidence type="ECO:0000256" key="1">
    <source>
        <dbReference type="SAM" id="MobiDB-lite"/>
    </source>
</evidence>
<dbReference type="Proteomes" id="UP000050378">
    <property type="component" value="Unassembled WGS sequence"/>
</dbReference>
<keyword evidence="2" id="KW-0812">Transmembrane</keyword>
<evidence type="ECO:0000313" key="6">
    <source>
        <dbReference type="Proteomes" id="UP001377972"/>
    </source>
</evidence>
<evidence type="ECO:0000256" key="2">
    <source>
        <dbReference type="SAM" id="Phobius"/>
    </source>
</evidence>
<feature type="transmembrane region" description="Helical" evidence="2">
    <location>
        <begin position="93"/>
        <end position="110"/>
    </location>
</feature>
<evidence type="ECO:0000313" key="3">
    <source>
        <dbReference type="EMBL" id="KPM83825.1"/>
    </source>
</evidence>
<comment type="caution">
    <text evidence="3">The sequence shown here is derived from an EMBL/GenBank/DDBJ whole genome shotgun (WGS) entry which is preliminary data.</text>
</comment>
<feature type="compositionally biased region" description="Basic and acidic residues" evidence="1">
    <location>
        <begin position="32"/>
        <end position="41"/>
    </location>
</feature>
<feature type="compositionally biased region" description="Polar residues" evidence="1">
    <location>
        <begin position="57"/>
        <end position="68"/>
    </location>
</feature>
<dbReference type="Proteomes" id="UP001377972">
    <property type="component" value="Unassembled WGS sequence"/>
</dbReference>
<dbReference type="EMBL" id="JAQPZS010000004">
    <property type="protein sequence ID" value="MEJ6495720.1"/>
    <property type="molecule type" value="Genomic_DNA"/>
</dbReference>
<dbReference type="STRING" id="570156.AOG27_09280"/>
<dbReference type="RefSeq" id="WP_054552740.1">
    <property type="nucleotide sequence ID" value="NZ_JAQPZS010000004.1"/>
</dbReference>
<proteinExistence type="predicted"/>
<organism evidence="3 5">
    <name type="scientific">Pseudoalteromonas lipolytica</name>
    <dbReference type="NCBI Taxonomy" id="570156"/>
    <lineage>
        <taxon>Bacteria</taxon>
        <taxon>Pseudomonadati</taxon>
        <taxon>Pseudomonadota</taxon>
        <taxon>Gammaproteobacteria</taxon>
        <taxon>Alteromonadales</taxon>
        <taxon>Pseudoalteromonadaceae</taxon>
        <taxon>Pseudoalteromonas</taxon>
    </lineage>
</organism>